<keyword evidence="1" id="KW-0732">Signal</keyword>
<dbReference type="SUPFAM" id="SSF82171">
    <property type="entry name" value="DPP6 N-terminal domain-like"/>
    <property type="match status" value="1"/>
</dbReference>
<sequence length="317" mass="36095">MKNLFAPVFLLTIMSACISCNDCISTMPEYLSPYSSPVWHPDGNVLFFNWVPLINRHKPRGYCKDVEYTYNIDSLGFWRINKDGTNLKRALPYALENASWSPDGKWLAYNYGANIFKIAFDGQNFDTSHIVQLTNNGFGNYKPSWNDTGDSIYYESSEFGPSGFLKICKMAADGTARKLIGNKGIDTLYSREPCFINPDLVLHVRGDTISDHVYAMNANGDKVRKLTKNVSVITGIYHPNYYNNKIYYEDDGVWSCNLDGSNLKELVHYSFLGYSISKDGTIAFVLFDSQNIDRSHGVIMFMDENGNHKKQFTFNNY</sequence>
<feature type="chain" id="PRO_5047301624" description="DUF5050 domain-containing protein" evidence="1">
    <location>
        <begin position="19"/>
        <end position="317"/>
    </location>
</feature>
<gene>
    <name evidence="2" type="ORF">QTN47_25780</name>
</gene>
<organism evidence="2 3">
    <name type="scientific">Danxiaibacter flavus</name>
    <dbReference type="NCBI Taxonomy" id="3049108"/>
    <lineage>
        <taxon>Bacteria</taxon>
        <taxon>Pseudomonadati</taxon>
        <taxon>Bacteroidota</taxon>
        <taxon>Chitinophagia</taxon>
        <taxon>Chitinophagales</taxon>
        <taxon>Chitinophagaceae</taxon>
        <taxon>Danxiaibacter</taxon>
    </lineage>
</organism>
<dbReference type="InterPro" id="IPR011659">
    <property type="entry name" value="WD40"/>
</dbReference>
<evidence type="ECO:0000256" key="1">
    <source>
        <dbReference type="SAM" id="SignalP"/>
    </source>
</evidence>
<keyword evidence="3" id="KW-1185">Reference proteome</keyword>
<dbReference type="Pfam" id="PF07676">
    <property type="entry name" value="PD40"/>
    <property type="match status" value="1"/>
</dbReference>
<comment type="caution">
    <text evidence="2">The sequence shown here is derived from an EMBL/GenBank/DDBJ whole genome shotgun (WGS) entry which is preliminary data.</text>
</comment>
<dbReference type="PROSITE" id="PS51257">
    <property type="entry name" value="PROKAR_LIPOPROTEIN"/>
    <property type="match status" value="1"/>
</dbReference>
<dbReference type="Proteomes" id="UP001560573">
    <property type="component" value="Unassembled WGS sequence"/>
</dbReference>
<evidence type="ECO:0008006" key="4">
    <source>
        <dbReference type="Google" id="ProtNLM"/>
    </source>
</evidence>
<feature type="signal peptide" evidence="1">
    <location>
        <begin position="1"/>
        <end position="18"/>
    </location>
</feature>
<accession>A0ABV3ZP45</accession>
<name>A0ABV3ZP45_9BACT</name>
<dbReference type="RefSeq" id="WP_369332362.1">
    <property type="nucleotide sequence ID" value="NZ_JAULBC010000011.1"/>
</dbReference>
<evidence type="ECO:0000313" key="2">
    <source>
        <dbReference type="EMBL" id="MEX6690946.1"/>
    </source>
</evidence>
<proteinExistence type="predicted"/>
<dbReference type="EMBL" id="JAULBC010000011">
    <property type="protein sequence ID" value="MEX6690946.1"/>
    <property type="molecule type" value="Genomic_DNA"/>
</dbReference>
<dbReference type="InterPro" id="IPR011042">
    <property type="entry name" value="6-blade_b-propeller_TolB-like"/>
</dbReference>
<evidence type="ECO:0000313" key="3">
    <source>
        <dbReference type="Proteomes" id="UP001560573"/>
    </source>
</evidence>
<protein>
    <recommendedName>
        <fullName evidence="4">DUF5050 domain-containing protein</fullName>
    </recommendedName>
</protein>
<reference evidence="2 3" key="1">
    <citation type="submission" date="2023-07" db="EMBL/GenBank/DDBJ databases">
        <authorList>
            <person name="Lian W.-H."/>
        </authorList>
    </citation>
    <scope>NUCLEOTIDE SEQUENCE [LARGE SCALE GENOMIC DNA]</scope>
    <source>
        <strain evidence="2 3">SYSU DXS3180</strain>
    </source>
</reference>
<dbReference type="Gene3D" id="2.120.10.30">
    <property type="entry name" value="TolB, C-terminal domain"/>
    <property type="match status" value="1"/>
</dbReference>